<accession>A0AAJ7IY52</accession>
<feature type="signal peptide" evidence="4">
    <location>
        <begin position="1"/>
        <end position="24"/>
    </location>
</feature>
<reference evidence="7" key="1">
    <citation type="submission" date="2025-08" db="UniProtKB">
        <authorList>
            <consortium name="RefSeq"/>
        </authorList>
    </citation>
    <scope>IDENTIFICATION</scope>
    <source>
        <tissue evidence="7">Whole body</tissue>
    </source>
</reference>
<evidence type="ECO:0000313" key="7">
    <source>
        <dbReference type="RefSeq" id="XP_017879422.1"/>
    </source>
</evidence>
<dbReference type="InterPro" id="IPR036880">
    <property type="entry name" value="Kunitz_BPTI_sf"/>
</dbReference>
<dbReference type="PROSITE" id="PS50279">
    <property type="entry name" value="BPTI_KUNITZ_2"/>
    <property type="match status" value="1"/>
</dbReference>
<gene>
    <name evidence="7" type="primary">LOC108624540</name>
</gene>
<dbReference type="Gene3D" id="4.10.410.10">
    <property type="entry name" value="Pancreatic trypsin inhibitor Kunitz domain"/>
    <property type="match status" value="1"/>
</dbReference>
<dbReference type="RefSeq" id="XP_017879422.1">
    <property type="nucleotide sequence ID" value="XM_018023933.2"/>
</dbReference>
<dbReference type="Proteomes" id="UP000694925">
    <property type="component" value="Unplaced"/>
</dbReference>
<evidence type="ECO:0000256" key="2">
    <source>
        <dbReference type="ARBA" id="ARBA00022900"/>
    </source>
</evidence>
<evidence type="ECO:0000259" key="5">
    <source>
        <dbReference type="PROSITE" id="PS50279"/>
    </source>
</evidence>
<keyword evidence="3" id="KW-1015">Disulfide bond</keyword>
<sequence>MNAKIVALLLLTVCYAVMMHQVSAAIGPQCLLPLERGPCRAFIPKYGYNPETNKCELFEYGGCQGNENNFQTLDSCKQVCF</sequence>
<proteinExistence type="predicted"/>
<evidence type="ECO:0000256" key="1">
    <source>
        <dbReference type="ARBA" id="ARBA00022690"/>
    </source>
</evidence>
<dbReference type="PROSITE" id="PS00280">
    <property type="entry name" value="BPTI_KUNITZ_1"/>
    <property type="match status" value="1"/>
</dbReference>
<evidence type="ECO:0000256" key="3">
    <source>
        <dbReference type="ARBA" id="ARBA00023157"/>
    </source>
</evidence>
<dbReference type="GeneID" id="108624540"/>
<evidence type="ECO:0000313" key="6">
    <source>
        <dbReference type="Proteomes" id="UP000694925"/>
    </source>
</evidence>
<dbReference type="PRINTS" id="PR00759">
    <property type="entry name" value="BASICPTASE"/>
</dbReference>
<feature type="chain" id="PRO_5042574516" evidence="4">
    <location>
        <begin position="25"/>
        <end position="81"/>
    </location>
</feature>
<keyword evidence="1" id="KW-0646">Protease inhibitor</keyword>
<keyword evidence="6" id="KW-1185">Reference proteome</keyword>
<keyword evidence="4" id="KW-0732">Signal</keyword>
<dbReference type="FunFam" id="4.10.410.10:FF:000004">
    <property type="entry name" value="Tissue factor pathway inhibitor"/>
    <property type="match status" value="1"/>
</dbReference>
<dbReference type="PANTHER" id="PTHR10083">
    <property type="entry name" value="KUNITZ-TYPE PROTEASE INHIBITOR-RELATED"/>
    <property type="match status" value="1"/>
</dbReference>
<keyword evidence="2" id="KW-0722">Serine protease inhibitor</keyword>
<feature type="domain" description="BPTI/Kunitz inhibitor" evidence="5">
    <location>
        <begin position="30"/>
        <end position="80"/>
    </location>
</feature>
<dbReference type="SUPFAM" id="SSF57362">
    <property type="entry name" value="BPTI-like"/>
    <property type="match status" value="1"/>
</dbReference>
<dbReference type="InterPro" id="IPR020901">
    <property type="entry name" value="Prtase_inh_Kunz-CS"/>
</dbReference>
<dbReference type="SMART" id="SM00131">
    <property type="entry name" value="KU"/>
    <property type="match status" value="1"/>
</dbReference>
<evidence type="ECO:0000256" key="4">
    <source>
        <dbReference type="SAM" id="SignalP"/>
    </source>
</evidence>
<dbReference type="InterPro" id="IPR050098">
    <property type="entry name" value="TFPI/VKTCI-like"/>
</dbReference>
<dbReference type="KEGG" id="ccal:108624540"/>
<dbReference type="Pfam" id="PF00014">
    <property type="entry name" value="Kunitz_BPTI"/>
    <property type="match status" value="1"/>
</dbReference>
<dbReference type="InterPro" id="IPR002223">
    <property type="entry name" value="Kunitz_BPTI"/>
</dbReference>
<dbReference type="CDD" id="cd00109">
    <property type="entry name" value="Kunitz-type"/>
    <property type="match status" value="1"/>
</dbReference>
<dbReference type="GO" id="GO:0004867">
    <property type="term" value="F:serine-type endopeptidase inhibitor activity"/>
    <property type="evidence" value="ECO:0007669"/>
    <property type="project" value="UniProtKB-KW"/>
</dbReference>
<organism evidence="6 7">
    <name type="scientific">Ceratina calcarata</name>
    <dbReference type="NCBI Taxonomy" id="156304"/>
    <lineage>
        <taxon>Eukaryota</taxon>
        <taxon>Metazoa</taxon>
        <taxon>Ecdysozoa</taxon>
        <taxon>Arthropoda</taxon>
        <taxon>Hexapoda</taxon>
        <taxon>Insecta</taxon>
        <taxon>Pterygota</taxon>
        <taxon>Neoptera</taxon>
        <taxon>Endopterygota</taxon>
        <taxon>Hymenoptera</taxon>
        <taxon>Apocrita</taxon>
        <taxon>Aculeata</taxon>
        <taxon>Apoidea</taxon>
        <taxon>Anthophila</taxon>
        <taxon>Apidae</taxon>
        <taxon>Ceratina</taxon>
        <taxon>Zadontomerus</taxon>
    </lineage>
</organism>
<dbReference type="PANTHER" id="PTHR10083:SF374">
    <property type="entry name" value="BPTI_KUNITZ INHIBITOR DOMAIN-CONTAINING PROTEIN"/>
    <property type="match status" value="1"/>
</dbReference>
<protein>
    <submittedName>
        <fullName evidence="7">Hemolymph trypsin inhibitor B-like</fullName>
    </submittedName>
</protein>
<dbReference type="GO" id="GO:0005615">
    <property type="term" value="C:extracellular space"/>
    <property type="evidence" value="ECO:0007669"/>
    <property type="project" value="TreeGrafter"/>
</dbReference>
<dbReference type="AlphaFoldDB" id="A0AAJ7IY52"/>
<name>A0AAJ7IY52_9HYME</name>